<dbReference type="PROSITE" id="PS50046">
    <property type="entry name" value="PHYTOCHROME_2"/>
    <property type="match status" value="1"/>
</dbReference>
<comment type="similarity">
    <text evidence="2">In the N-terminal section; belongs to the phytochrome family.</text>
</comment>
<dbReference type="PANTHER" id="PTHR43711">
    <property type="entry name" value="TWO-COMPONENT HISTIDINE KINASE"/>
    <property type="match status" value="1"/>
</dbReference>
<dbReference type="SMART" id="SM00387">
    <property type="entry name" value="HATPase_c"/>
    <property type="match status" value="1"/>
</dbReference>
<dbReference type="Pfam" id="PF10069">
    <property type="entry name" value="DICT"/>
    <property type="match status" value="1"/>
</dbReference>
<evidence type="ECO:0000256" key="9">
    <source>
        <dbReference type="SAM" id="MobiDB-lite"/>
    </source>
</evidence>
<proteinExistence type="inferred from homology"/>
<dbReference type="InterPro" id="IPR003018">
    <property type="entry name" value="GAF"/>
</dbReference>
<keyword evidence="7" id="KW-0902">Two-component regulatory system</keyword>
<sequence length="672" mass="75582">MGNPASVLDELLAVLPALRPQMYFKTSLTALSHAMEDQVLAGDDCPLMIASFQQERFYRQEAHRYLRLAEITPQIYVLAAADTKFANADGVARHETIAFDLEDALVHEWHLVVVGKKYTSCLICREHHHSSQEPKFLAGAPTLDQSRRFEGVWTLDRHVCEQAAYILMQRIAKYRPDLSEKISNAQRQFLSDDLLQGIISSEEGASSSPFAQRLVTYVQASQYKLLKAYKTMAAQENRERLINSITAAIRQSLNPTEVFAIATHELGQEISTCRCIIYRSSHDAHVEIHHEFRQPNITSLKGKSWPLIENPLFQTVTRQRESLTYLSNTAIEGQTHLSSDDIPAIQQLLQQWNISGCLLVPLIYQERLLGMIELHQCDRSPHPWNTYDIRLVEAVAAQLSVAVIQAEAYANLESLNQQLAALDRTRSNLIAITGHELRTPLSTIRVCLESIFTEPDMPMDMRQVMLQTAMEDSERMQRLVQDFLTLSRLESGRIEWNLESLSLSECIALALSSQRSNTHGSLTVDVPDNLPLIRGDGEWIVEVLTKLLDNACKFTEAEDTISIHANVKDNTLLEVSVNDTGRGIEPERLETVFERFYQEEGALRRSVGGTGLGLAICRQIVEAQGGKIWATSQGKDQGTQIHFTLPIAVQKSTRRSKKQSSAKSSHSKKISV</sequence>
<dbReference type="InterPro" id="IPR003594">
    <property type="entry name" value="HATPase_dom"/>
</dbReference>
<organism evidence="12 13">
    <name type="scientific">Leptolyngbya cf. ectocarpi LEGE 11479</name>
    <dbReference type="NCBI Taxonomy" id="1828722"/>
    <lineage>
        <taxon>Bacteria</taxon>
        <taxon>Bacillati</taxon>
        <taxon>Cyanobacteriota</taxon>
        <taxon>Cyanophyceae</taxon>
        <taxon>Leptolyngbyales</taxon>
        <taxon>Leptolyngbyaceae</taxon>
        <taxon>Leptolyngbya group</taxon>
        <taxon>Leptolyngbya</taxon>
    </lineage>
</organism>
<dbReference type="RefSeq" id="WP_193996191.1">
    <property type="nucleotide sequence ID" value="NZ_JADEXP010000411.1"/>
</dbReference>
<dbReference type="InterPro" id="IPR036890">
    <property type="entry name" value="HATPase_C_sf"/>
</dbReference>
<dbReference type="InterPro" id="IPR016132">
    <property type="entry name" value="Phyto_chromo_attachment"/>
</dbReference>
<dbReference type="SUPFAM" id="SSF55781">
    <property type="entry name" value="GAF domain-like"/>
    <property type="match status" value="1"/>
</dbReference>
<keyword evidence="13" id="KW-1185">Reference proteome</keyword>
<dbReference type="GO" id="GO:0000155">
    <property type="term" value="F:phosphorelay sensor kinase activity"/>
    <property type="evidence" value="ECO:0007669"/>
    <property type="project" value="InterPro"/>
</dbReference>
<dbReference type="InterPro" id="IPR019278">
    <property type="entry name" value="DICT_dom"/>
</dbReference>
<dbReference type="Proteomes" id="UP000615026">
    <property type="component" value="Unassembled WGS sequence"/>
</dbReference>
<dbReference type="Pfam" id="PF17150">
    <property type="entry name" value="CHASE6_C"/>
    <property type="match status" value="1"/>
</dbReference>
<gene>
    <name evidence="12" type="ORF">IQ260_27105</name>
</gene>
<evidence type="ECO:0000256" key="8">
    <source>
        <dbReference type="SAM" id="Coils"/>
    </source>
</evidence>
<evidence type="ECO:0000259" key="11">
    <source>
        <dbReference type="PROSITE" id="PS50109"/>
    </source>
</evidence>
<dbReference type="Gene3D" id="1.10.287.130">
    <property type="match status" value="1"/>
</dbReference>
<evidence type="ECO:0000256" key="7">
    <source>
        <dbReference type="ARBA" id="ARBA00023012"/>
    </source>
</evidence>
<comment type="caution">
    <text evidence="12">The sequence shown here is derived from an EMBL/GenBank/DDBJ whole genome shotgun (WGS) entry which is preliminary data.</text>
</comment>
<dbReference type="EMBL" id="JADEXP010000411">
    <property type="protein sequence ID" value="MBE9070316.1"/>
    <property type="molecule type" value="Genomic_DNA"/>
</dbReference>
<keyword evidence="5" id="KW-0808">Transferase</keyword>
<dbReference type="Pfam" id="PF00512">
    <property type="entry name" value="HisKA"/>
    <property type="match status" value="1"/>
</dbReference>
<dbReference type="InterPro" id="IPR036097">
    <property type="entry name" value="HisK_dim/P_sf"/>
</dbReference>
<dbReference type="SUPFAM" id="SSF47384">
    <property type="entry name" value="Homodimeric domain of signal transducing histidine kinase"/>
    <property type="match status" value="1"/>
</dbReference>
<protein>
    <recommendedName>
        <fullName evidence="3">histidine kinase</fullName>
        <ecNumber evidence="3">2.7.13.3</ecNumber>
    </recommendedName>
</protein>
<dbReference type="InterPro" id="IPR029016">
    <property type="entry name" value="GAF-like_dom_sf"/>
</dbReference>
<reference evidence="12" key="1">
    <citation type="submission" date="2020-10" db="EMBL/GenBank/DDBJ databases">
        <authorList>
            <person name="Castelo-Branco R."/>
            <person name="Eusebio N."/>
            <person name="Adriana R."/>
            <person name="Vieira A."/>
            <person name="Brugerolle De Fraissinette N."/>
            <person name="Rezende De Castro R."/>
            <person name="Schneider M.P."/>
            <person name="Vasconcelos V."/>
            <person name="Leao P.N."/>
        </authorList>
    </citation>
    <scope>NUCLEOTIDE SEQUENCE</scope>
    <source>
        <strain evidence="12">LEGE 11479</strain>
    </source>
</reference>
<dbReference type="AlphaFoldDB" id="A0A928ZZJ7"/>
<name>A0A928ZZJ7_LEPEC</name>
<keyword evidence="8" id="KW-0175">Coiled coil</keyword>
<feature type="compositionally biased region" description="Basic residues" evidence="9">
    <location>
        <begin position="652"/>
        <end position="672"/>
    </location>
</feature>
<evidence type="ECO:0000313" key="12">
    <source>
        <dbReference type="EMBL" id="MBE9070316.1"/>
    </source>
</evidence>
<keyword evidence="6" id="KW-0418">Kinase</keyword>
<dbReference type="EC" id="2.7.13.3" evidence="3"/>
<evidence type="ECO:0000256" key="3">
    <source>
        <dbReference type="ARBA" id="ARBA00012438"/>
    </source>
</evidence>
<dbReference type="Gene3D" id="3.30.565.10">
    <property type="entry name" value="Histidine kinase-like ATPase, C-terminal domain"/>
    <property type="match status" value="1"/>
</dbReference>
<dbReference type="InterPro" id="IPR005467">
    <property type="entry name" value="His_kinase_dom"/>
</dbReference>
<dbReference type="PROSITE" id="PS50109">
    <property type="entry name" value="HIS_KIN"/>
    <property type="match status" value="1"/>
</dbReference>
<evidence type="ECO:0000313" key="13">
    <source>
        <dbReference type="Proteomes" id="UP000615026"/>
    </source>
</evidence>
<dbReference type="SMART" id="SM00065">
    <property type="entry name" value="GAF"/>
    <property type="match status" value="1"/>
</dbReference>
<evidence type="ECO:0000256" key="2">
    <source>
        <dbReference type="ARBA" id="ARBA00006402"/>
    </source>
</evidence>
<dbReference type="Gene3D" id="3.30.450.40">
    <property type="match status" value="1"/>
</dbReference>
<dbReference type="SUPFAM" id="SSF55874">
    <property type="entry name" value="ATPase domain of HSP90 chaperone/DNA topoisomerase II/histidine kinase"/>
    <property type="match status" value="1"/>
</dbReference>
<dbReference type="InterPro" id="IPR003661">
    <property type="entry name" value="HisK_dim/P_dom"/>
</dbReference>
<dbReference type="InterPro" id="IPR033415">
    <property type="entry name" value="CHASE6_C"/>
</dbReference>
<dbReference type="SMART" id="SM00388">
    <property type="entry name" value="HisKA"/>
    <property type="match status" value="1"/>
</dbReference>
<evidence type="ECO:0000256" key="6">
    <source>
        <dbReference type="ARBA" id="ARBA00022777"/>
    </source>
</evidence>
<dbReference type="Pfam" id="PF02518">
    <property type="entry name" value="HATPase_c"/>
    <property type="match status" value="1"/>
</dbReference>
<dbReference type="FunFam" id="3.30.565.10:FF:000006">
    <property type="entry name" value="Sensor histidine kinase WalK"/>
    <property type="match status" value="1"/>
</dbReference>
<dbReference type="InterPro" id="IPR050736">
    <property type="entry name" value="Sensor_HK_Regulatory"/>
</dbReference>
<keyword evidence="4" id="KW-0597">Phosphoprotein</keyword>
<evidence type="ECO:0000256" key="5">
    <source>
        <dbReference type="ARBA" id="ARBA00022679"/>
    </source>
</evidence>
<feature type="coiled-coil region" evidence="8">
    <location>
        <begin position="405"/>
        <end position="432"/>
    </location>
</feature>
<feature type="domain" description="Phytochrome chromophore attachment site" evidence="10">
    <location>
        <begin position="254"/>
        <end position="398"/>
    </location>
</feature>
<accession>A0A928ZZJ7</accession>
<evidence type="ECO:0000259" key="10">
    <source>
        <dbReference type="PROSITE" id="PS50046"/>
    </source>
</evidence>
<feature type="domain" description="Histidine kinase" evidence="11">
    <location>
        <begin position="432"/>
        <end position="649"/>
    </location>
</feature>
<dbReference type="InterPro" id="IPR004358">
    <property type="entry name" value="Sig_transdc_His_kin-like_C"/>
</dbReference>
<evidence type="ECO:0000256" key="4">
    <source>
        <dbReference type="ARBA" id="ARBA00022553"/>
    </source>
</evidence>
<evidence type="ECO:0000256" key="1">
    <source>
        <dbReference type="ARBA" id="ARBA00000085"/>
    </source>
</evidence>
<dbReference type="Pfam" id="PF01590">
    <property type="entry name" value="GAF"/>
    <property type="match status" value="1"/>
</dbReference>
<feature type="region of interest" description="Disordered" evidence="9">
    <location>
        <begin position="651"/>
        <end position="672"/>
    </location>
</feature>
<dbReference type="PANTHER" id="PTHR43711:SF26">
    <property type="entry name" value="SENSOR HISTIDINE KINASE RCSC"/>
    <property type="match status" value="1"/>
</dbReference>
<dbReference type="CDD" id="cd00082">
    <property type="entry name" value="HisKA"/>
    <property type="match status" value="1"/>
</dbReference>
<dbReference type="PRINTS" id="PR00344">
    <property type="entry name" value="BCTRLSENSOR"/>
</dbReference>
<comment type="catalytic activity">
    <reaction evidence="1">
        <text>ATP + protein L-histidine = ADP + protein N-phospho-L-histidine.</text>
        <dbReference type="EC" id="2.7.13.3"/>
    </reaction>
</comment>